<dbReference type="HOGENOM" id="CLU_2469048_0_0_1"/>
<proteinExistence type="predicted"/>
<sequence length="88" mass="9603">MNALRHGALLLNFEVAGEAYCMLKANSSSTMGRFVAAFQSLTAIYTLPRQGRGHDGVAISFPLNAKPEPEIEFIHPMSCSVCRARGYI</sequence>
<keyword evidence="2" id="KW-1185">Reference proteome</keyword>
<evidence type="ECO:0000313" key="1">
    <source>
        <dbReference type="EMBL" id="EME38608.1"/>
    </source>
</evidence>
<name>N1PCL3_DOTSN</name>
<organism evidence="1 2">
    <name type="scientific">Dothistroma septosporum (strain NZE10 / CBS 128990)</name>
    <name type="common">Red band needle blight fungus</name>
    <name type="synonym">Mycosphaerella pini</name>
    <dbReference type="NCBI Taxonomy" id="675120"/>
    <lineage>
        <taxon>Eukaryota</taxon>
        <taxon>Fungi</taxon>
        <taxon>Dikarya</taxon>
        <taxon>Ascomycota</taxon>
        <taxon>Pezizomycotina</taxon>
        <taxon>Dothideomycetes</taxon>
        <taxon>Dothideomycetidae</taxon>
        <taxon>Mycosphaerellales</taxon>
        <taxon>Mycosphaerellaceae</taxon>
        <taxon>Dothistroma</taxon>
    </lineage>
</organism>
<protein>
    <submittedName>
        <fullName evidence="1">Uncharacterized protein</fullName>
    </submittedName>
</protein>
<reference evidence="2" key="1">
    <citation type="journal article" date="2012" name="PLoS Genet.">
        <title>The genomes of the fungal plant pathogens Cladosporium fulvum and Dothistroma septosporum reveal adaptation to different hosts and lifestyles but also signatures of common ancestry.</title>
        <authorList>
            <person name="de Wit P.J.G.M."/>
            <person name="van der Burgt A."/>
            <person name="Oekmen B."/>
            <person name="Stergiopoulos I."/>
            <person name="Abd-Elsalam K.A."/>
            <person name="Aerts A.L."/>
            <person name="Bahkali A.H."/>
            <person name="Beenen H.G."/>
            <person name="Chettri P."/>
            <person name="Cox M.P."/>
            <person name="Datema E."/>
            <person name="de Vries R.P."/>
            <person name="Dhillon B."/>
            <person name="Ganley A.R."/>
            <person name="Griffiths S.A."/>
            <person name="Guo Y."/>
            <person name="Hamelin R.C."/>
            <person name="Henrissat B."/>
            <person name="Kabir M.S."/>
            <person name="Jashni M.K."/>
            <person name="Kema G."/>
            <person name="Klaubauf S."/>
            <person name="Lapidus A."/>
            <person name="Levasseur A."/>
            <person name="Lindquist E."/>
            <person name="Mehrabi R."/>
            <person name="Ohm R.A."/>
            <person name="Owen T.J."/>
            <person name="Salamov A."/>
            <person name="Schwelm A."/>
            <person name="Schijlen E."/>
            <person name="Sun H."/>
            <person name="van den Burg H.A."/>
            <person name="van Ham R.C.H.J."/>
            <person name="Zhang S."/>
            <person name="Goodwin S.B."/>
            <person name="Grigoriev I.V."/>
            <person name="Collemare J."/>
            <person name="Bradshaw R.E."/>
        </authorList>
    </citation>
    <scope>NUCLEOTIDE SEQUENCE [LARGE SCALE GENOMIC DNA]</scope>
    <source>
        <strain evidence="2">NZE10 / CBS 128990</strain>
    </source>
</reference>
<dbReference type="AlphaFoldDB" id="N1PCL3"/>
<evidence type="ECO:0000313" key="2">
    <source>
        <dbReference type="Proteomes" id="UP000016933"/>
    </source>
</evidence>
<dbReference type="EMBL" id="KB446547">
    <property type="protein sequence ID" value="EME38608.1"/>
    <property type="molecule type" value="Genomic_DNA"/>
</dbReference>
<accession>N1PCL3</accession>
<gene>
    <name evidence="1" type="ORF">DOTSEDRAFT_75951</name>
</gene>
<dbReference type="Proteomes" id="UP000016933">
    <property type="component" value="Unassembled WGS sequence"/>
</dbReference>
<reference evidence="1 2" key="2">
    <citation type="journal article" date="2012" name="PLoS Pathog.">
        <title>Diverse lifestyles and strategies of plant pathogenesis encoded in the genomes of eighteen Dothideomycetes fungi.</title>
        <authorList>
            <person name="Ohm R.A."/>
            <person name="Feau N."/>
            <person name="Henrissat B."/>
            <person name="Schoch C.L."/>
            <person name="Horwitz B.A."/>
            <person name="Barry K.W."/>
            <person name="Condon B.J."/>
            <person name="Copeland A.C."/>
            <person name="Dhillon B."/>
            <person name="Glaser F."/>
            <person name="Hesse C.N."/>
            <person name="Kosti I."/>
            <person name="LaButti K."/>
            <person name="Lindquist E.A."/>
            <person name="Lucas S."/>
            <person name="Salamov A.A."/>
            <person name="Bradshaw R.E."/>
            <person name="Ciuffetti L."/>
            <person name="Hamelin R.C."/>
            <person name="Kema G.H.J."/>
            <person name="Lawrence C."/>
            <person name="Scott J.A."/>
            <person name="Spatafora J.W."/>
            <person name="Turgeon B.G."/>
            <person name="de Wit P.J.G.M."/>
            <person name="Zhong S."/>
            <person name="Goodwin S.B."/>
            <person name="Grigoriev I.V."/>
        </authorList>
    </citation>
    <scope>NUCLEOTIDE SEQUENCE [LARGE SCALE GENOMIC DNA]</scope>
    <source>
        <strain evidence="2">NZE10 / CBS 128990</strain>
    </source>
</reference>